<organism evidence="2 3">
    <name type="scientific">Candidatus Gottesmanbacteria bacterium RIFCSPLOWO2_01_FULL_49_10</name>
    <dbReference type="NCBI Taxonomy" id="1798396"/>
    <lineage>
        <taxon>Bacteria</taxon>
        <taxon>Candidatus Gottesmaniibacteriota</taxon>
    </lineage>
</organism>
<dbReference type="Pfam" id="PF11104">
    <property type="entry name" value="PilM_2"/>
    <property type="match status" value="1"/>
</dbReference>
<dbReference type="CDD" id="cd24049">
    <property type="entry name" value="ASKHA_NBD_PilM"/>
    <property type="match status" value="1"/>
</dbReference>
<dbReference type="PANTHER" id="PTHR32432:SF3">
    <property type="entry name" value="ETHANOLAMINE UTILIZATION PROTEIN EUTJ"/>
    <property type="match status" value="1"/>
</dbReference>
<dbReference type="SUPFAM" id="SSF53067">
    <property type="entry name" value="Actin-like ATPase domain"/>
    <property type="match status" value="2"/>
</dbReference>
<name>A0A1F6B1C8_9BACT</name>
<dbReference type="SMART" id="SM00842">
    <property type="entry name" value="FtsA"/>
    <property type="match status" value="1"/>
</dbReference>
<comment type="caution">
    <text evidence="2">The sequence shown here is derived from an EMBL/GenBank/DDBJ whole genome shotgun (WGS) entry which is preliminary data.</text>
</comment>
<dbReference type="InterPro" id="IPR050696">
    <property type="entry name" value="FtsA/MreB"/>
</dbReference>
<evidence type="ECO:0000313" key="3">
    <source>
        <dbReference type="Proteomes" id="UP000176409"/>
    </source>
</evidence>
<dbReference type="InterPro" id="IPR043129">
    <property type="entry name" value="ATPase_NBD"/>
</dbReference>
<dbReference type="InterPro" id="IPR005883">
    <property type="entry name" value="PilM"/>
</dbReference>
<evidence type="ECO:0000259" key="1">
    <source>
        <dbReference type="SMART" id="SM00842"/>
    </source>
</evidence>
<proteinExistence type="predicted"/>
<dbReference type="PIRSF" id="PIRSF019169">
    <property type="entry name" value="PilM"/>
    <property type="match status" value="1"/>
</dbReference>
<dbReference type="STRING" id="1798396.A2973_03085"/>
<dbReference type="GO" id="GO:0051301">
    <property type="term" value="P:cell division"/>
    <property type="evidence" value="ECO:0007669"/>
    <property type="project" value="InterPro"/>
</dbReference>
<dbReference type="Proteomes" id="UP000176409">
    <property type="component" value="Unassembled WGS sequence"/>
</dbReference>
<protein>
    <recommendedName>
        <fullName evidence="1">SHS2 domain-containing protein</fullName>
    </recommendedName>
</protein>
<sequence>MNSTIGLDIGSHSMKLVEIMQGKRDVYTVLAAGTAPTPPKALASSLPADLEAVSAGVKKLVRDAGVKGREVNIALPESQVFTRVIEVPQLSSRELSSAIKWEAEQYIPLPLDQVTVDYTILRDTKETGSNKMEVLLVASPKSLVEKYVTILELAELTPVAVETEIIAASRSLVRSAPTVKTAMIVSIGAQTTDLAILRSGMLAFTRSISSGGEALSRVLAQTFGFDVSQAEEYKKTYGLEKDKLEGKIVEAVRPIMDTIVSEIKRAVAFYQEKNKDEKVEVLLLSGGTARLPGMVVYLAQAVGIEIQLGNPWVGLRRDERFAVLDAEGPVFCVAVGLALR</sequence>
<feature type="domain" description="SHS2" evidence="1">
    <location>
        <begin position="4"/>
        <end position="172"/>
    </location>
</feature>
<dbReference type="Gene3D" id="3.30.420.40">
    <property type="match status" value="2"/>
</dbReference>
<accession>A0A1F6B1C8</accession>
<dbReference type="EMBL" id="MFJZ01000006">
    <property type="protein sequence ID" value="OGG30730.1"/>
    <property type="molecule type" value="Genomic_DNA"/>
</dbReference>
<dbReference type="NCBIfam" id="TIGR01175">
    <property type="entry name" value="pilM"/>
    <property type="match status" value="1"/>
</dbReference>
<dbReference type="InterPro" id="IPR003494">
    <property type="entry name" value="SHS2_FtsA"/>
</dbReference>
<evidence type="ECO:0000313" key="2">
    <source>
        <dbReference type="EMBL" id="OGG30730.1"/>
    </source>
</evidence>
<dbReference type="AlphaFoldDB" id="A0A1F6B1C8"/>
<dbReference type="Gene3D" id="3.30.1490.300">
    <property type="match status" value="1"/>
</dbReference>
<dbReference type="PANTHER" id="PTHR32432">
    <property type="entry name" value="CELL DIVISION PROTEIN FTSA-RELATED"/>
    <property type="match status" value="1"/>
</dbReference>
<gene>
    <name evidence="2" type="ORF">A2973_03085</name>
</gene>
<reference evidence="2 3" key="1">
    <citation type="journal article" date="2016" name="Nat. Commun.">
        <title>Thousands of microbial genomes shed light on interconnected biogeochemical processes in an aquifer system.</title>
        <authorList>
            <person name="Anantharaman K."/>
            <person name="Brown C.T."/>
            <person name="Hug L.A."/>
            <person name="Sharon I."/>
            <person name="Castelle C.J."/>
            <person name="Probst A.J."/>
            <person name="Thomas B.C."/>
            <person name="Singh A."/>
            <person name="Wilkins M.J."/>
            <person name="Karaoz U."/>
            <person name="Brodie E.L."/>
            <person name="Williams K.H."/>
            <person name="Hubbard S.S."/>
            <person name="Banfield J.F."/>
        </authorList>
    </citation>
    <scope>NUCLEOTIDE SEQUENCE [LARGE SCALE GENOMIC DNA]</scope>
</reference>